<dbReference type="Pfam" id="PF00425">
    <property type="entry name" value="Chorismate_bind"/>
    <property type="match status" value="1"/>
</dbReference>
<protein>
    <recommendedName>
        <fullName evidence="3">Anthranilate synthase component 1</fullName>
    </recommendedName>
</protein>
<dbReference type="PANTHER" id="PTHR11236:SF48">
    <property type="entry name" value="ISOCHORISMATE SYNTHASE MENF"/>
    <property type="match status" value="1"/>
</dbReference>
<keyword evidence="12" id="KW-1185">Reference proteome</keyword>
<feature type="domain" description="Anthranilate synthase component I N-terminal" evidence="10">
    <location>
        <begin position="16"/>
        <end position="162"/>
    </location>
</feature>
<dbReference type="PRINTS" id="PR00095">
    <property type="entry name" value="ANTSNTHASEI"/>
</dbReference>
<dbReference type="AlphaFoldDB" id="A0A5K7S6U8"/>
<dbReference type="SUPFAM" id="SSF56322">
    <property type="entry name" value="ADC synthase"/>
    <property type="match status" value="1"/>
</dbReference>
<keyword evidence="6" id="KW-0456">Lyase</keyword>
<keyword evidence="5" id="KW-0460">Magnesium</keyword>
<name>A0A5K7S6U8_9BACT</name>
<dbReference type="RefSeq" id="WP_318350292.1">
    <property type="nucleotide sequence ID" value="NZ_AP018694.1"/>
</dbReference>
<evidence type="ECO:0000313" key="11">
    <source>
        <dbReference type="EMBL" id="BBE17278.1"/>
    </source>
</evidence>
<feature type="domain" description="Chorismate-utilising enzyme C-terminal" evidence="9">
    <location>
        <begin position="203"/>
        <end position="454"/>
    </location>
</feature>
<reference evidence="11" key="1">
    <citation type="journal article" date="2020" name="Int. J. Syst. Evol. Microbiol.">
        <title>Aquipluma nitroreducens gen. nov. sp. nov., a novel facultatively anaerobic bacterium isolated from a freshwater lake.</title>
        <authorList>
            <person name="Watanabe M."/>
            <person name="Kojima H."/>
            <person name="Fukui M."/>
        </authorList>
    </citation>
    <scope>NUCLEOTIDE SEQUENCE</scope>
    <source>
        <strain evidence="11">MeG22</strain>
    </source>
</reference>
<proteinExistence type="predicted"/>
<dbReference type="GO" id="GO:0004049">
    <property type="term" value="F:anthranilate synthase activity"/>
    <property type="evidence" value="ECO:0007669"/>
    <property type="project" value="UniProtKB-EC"/>
</dbReference>
<dbReference type="GO" id="GO:0046872">
    <property type="term" value="F:metal ion binding"/>
    <property type="evidence" value="ECO:0007669"/>
    <property type="project" value="UniProtKB-KW"/>
</dbReference>
<organism evidence="11 12">
    <name type="scientific">Aquipluma nitroreducens</name>
    <dbReference type="NCBI Taxonomy" id="2010828"/>
    <lineage>
        <taxon>Bacteria</taxon>
        <taxon>Pseudomonadati</taxon>
        <taxon>Bacteroidota</taxon>
        <taxon>Bacteroidia</taxon>
        <taxon>Marinilabiliales</taxon>
        <taxon>Prolixibacteraceae</taxon>
        <taxon>Aquipluma</taxon>
    </lineage>
</organism>
<evidence type="ECO:0000256" key="7">
    <source>
        <dbReference type="ARBA" id="ARBA00025634"/>
    </source>
</evidence>
<dbReference type="InterPro" id="IPR005801">
    <property type="entry name" value="ADC_synthase"/>
</dbReference>
<dbReference type="EMBL" id="AP018694">
    <property type="protein sequence ID" value="BBE17278.1"/>
    <property type="molecule type" value="Genomic_DNA"/>
</dbReference>
<gene>
    <name evidence="11" type="ORF">AQPE_1427</name>
</gene>
<evidence type="ECO:0000256" key="2">
    <source>
        <dbReference type="ARBA" id="ARBA00011575"/>
    </source>
</evidence>
<evidence type="ECO:0000256" key="8">
    <source>
        <dbReference type="ARBA" id="ARBA00047683"/>
    </source>
</evidence>
<accession>A0A5K7S6U8</accession>
<evidence type="ECO:0000259" key="10">
    <source>
        <dbReference type="Pfam" id="PF04715"/>
    </source>
</evidence>
<dbReference type="GO" id="GO:0000162">
    <property type="term" value="P:L-tryptophan biosynthetic process"/>
    <property type="evidence" value="ECO:0007669"/>
    <property type="project" value="TreeGrafter"/>
</dbReference>
<comment type="catalytic activity">
    <reaction evidence="8">
        <text>chorismate + L-glutamine = anthranilate + pyruvate + L-glutamate + H(+)</text>
        <dbReference type="Rhea" id="RHEA:21732"/>
        <dbReference type="ChEBI" id="CHEBI:15361"/>
        <dbReference type="ChEBI" id="CHEBI:15378"/>
        <dbReference type="ChEBI" id="CHEBI:16567"/>
        <dbReference type="ChEBI" id="CHEBI:29748"/>
        <dbReference type="ChEBI" id="CHEBI:29985"/>
        <dbReference type="ChEBI" id="CHEBI:58359"/>
        <dbReference type="EC" id="4.1.3.27"/>
    </reaction>
</comment>
<keyword evidence="4" id="KW-0479">Metal-binding</keyword>
<dbReference type="Pfam" id="PF04715">
    <property type="entry name" value="Anth_synt_I_N"/>
    <property type="match status" value="1"/>
</dbReference>
<comment type="cofactor">
    <cofactor evidence="1">
        <name>Mg(2+)</name>
        <dbReference type="ChEBI" id="CHEBI:18420"/>
    </cofactor>
</comment>
<dbReference type="Gene3D" id="3.60.120.10">
    <property type="entry name" value="Anthranilate synthase"/>
    <property type="match status" value="1"/>
</dbReference>
<dbReference type="InterPro" id="IPR006805">
    <property type="entry name" value="Anth_synth_I_N"/>
</dbReference>
<dbReference type="PANTHER" id="PTHR11236">
    <property type="entry name" value="AMINOBENZOATE/ANTHRANILATE SYNTHASE"/>
    <property type="match status" value="1"/>
</dbReference>
<evidence type="ECO:0000313" key="12">
    <source>
        <dbReference type="Proteomes" id="UP001193389"/>
    </source>
</evidence>
<evidence type="ECO:0000256" key="4">
    <source>
        <dbReference type="ARBA" id="ARBA00022723"/>
    </source>
</evidence>
<evidence type="ECO:0000256" key="1">
    <source>
        <dbReference type="ARBA" id="ARBA00001946"/>
    </source>
</evidence>
<sequence length="469" mass="53167">MKEINVQVSVKKILADTLTPVSVYLKFRDLFPNSILLESSDYHGHENAYSFICIKPMACFTADSGEITIEYNGREKETKSISPECRVDQQLDAFFKSFKLSGETENLPANGLFGYIGYDAVKYFEKIEITAEKKAAYSVPEVKYCFYKYIVAIDHHKDMIYLIENLMEGETKEIGQIESLLRNLTFSPTQFDTVGEEVSNITNEEYKYMVSKGKEHCFRGDVFQIVLSRQFSQPFKGDEFNVYRALRSVNPSPYLFFFDYGTYRIFGSSPEAELRIKKCRAIINPIAGTFKRTGNDEEDRLAAERLCADPKENAEHVMLVDLARNDLSRNASDVTVDSYRQVQYFSHVIHLVSEVSGKLPKDTNMITVLGDSFPAGTLSGAPKHMAMTLIDRYENQRRSFYGGCIGYLGFDHTLNHAIMIRSFLSKGNTLYYQAGAGIVADSQEESELQEVNNKLGALKKALEIAKDIN</sequence>
<comment type="subunit">
    <text evidence="2">Heterotetramer consisting of two non-identical subunits: a beta subunit (TrpG) and a large alpha subunit (TrpE).</text>
</comment>
<evidence type="ECO:0000259" key="9">
    <source>
        <dbReference type="Pfam" id="PF00425"/>
    </source>
</evidence>
<evidence type="ECO:0000256" key="3">
    <source>
        <dbReference type="ARBA" id="ARBA00020653"/>
    </source>
</evidence>
<dbReference type="InterPro" id="IPR015890">
    <property type="entry name" value="Chorismate_C"/>
</dbReference>
<comment type="function">
    <text evidence="7">Part of a heterotetrameric complex that catalyzes the two-step biosynthesis of anthranilate, an intermediate in the biosynthesis of L-tryptophan. In the first step, the glutamine-binding beta subunit (TrpG) of anthranilate synthase (AS) provides the glutamine amidotransferase activity which generates ammonia as a substrate that, along with chorismate, is used in the second step, catalyzed by the large alpha subunit of AS (TrpE) to produce anthranilate. In the absence of TrpG, TrpE can synthesize anthranilate directly from chorismate and high concentrations of ammonia.</text>
</comment>
<dbReference type="Proteomes" id="UP001193389">
    <property type="component" value="Chromosome"/>
</dbReference>
<evidence type="ECO:0000256" key="5">
    <source>
        <dbReference type="ARBA" id="ARBA00022842"/>
    </source>
</evidence>
<dbReference type="KEGG" id="anf:AQPE_1427"/>
<evidence type="ECO:0000256" key="6">
    <source>
        <dbReference type="ARBA" id="ARBA00023239"/>
    </source>
</evidence>
<dbReference type="InterPro" id="IPR019999">
    <property type="entry name" value="Anth_synth_I-like"/>
</dbReference>